<name>A0A915LAY0_ROMCU</name>
<feature type="region of interest" description="Disordered" evidence="2">
    <location>
        <begin position="47"/>
        <end position="71"/>
    </location>
</feature>
<dbReference type="Gene3D" id="4.10.400.10">
    <property type="entry name" value="Low-density Lipoprotein Receptor"/>
    <property type="match status" value="1"/>
</dbReference>
<keyword evidence="3" id="KW-1185">Reference proteome</keyword>
<organism evidence="3 4">
    <name type="scientific">Romanomermis culicivorax</name>
    <name type="common">Nematode worm</name>
    <dbReference type="NCBI Taxonomy" id="13658"/>
    <lineage>
        <taxon>Eukaryota</taxon>
        <taxon>Metazoa</taxon>
        <taxon>Ecdysozoa</taxon>
        <taxon>Nematoda</taxon>
        <taxon>Enoplea</taxon>
        <taxon>Dorylaimia</taxon>
        <taxon>Mermithida</taxon>
        <taxon>Mermithoidea</taxon>
        <taxon>Mermithidae</taxon>
        <taxon>Romanomermis</taxon>
    </lineage>
</organism>
<dbReference type="InterPro" id="IPR036055">
    <property type="entry name" value="LDL_receptor-like_sf"/>
</dbReference>
<evidence type="ECO:0000256" key="1">
    <source>
        <dbReference type="ARBA" id="ARBA00023157"/>
    </source>
</evidence>
<evidence type="ECO:0000256" key="2">
    <source>
        <dbReference type="SAM" id="MobiDB-lite"/>
    </source>
</evidence>
<reference evidence="4" key="1">
    <citation type="submission" date="2022-11" db="UniProtKB">
        <authorList>
            <consortium name="WormBaseParasite"/>
        </authorList>
    </citation>
    <scope>IDENTIFICATION</scope>
</reference>
<sequence>MRTETCRQFESFPHNKNTDSYYQCQPVPGGSKHGKCIDGHKVLDGNHDCPMKDDEDKNRHVYRRKRDHEDM</sequence>
<feature type="compositionally biased region" description="Basic and acidic residues" evidence="2">
    <location>
        <begin position="47"/>
        <end position="59"/>
    </location>
</feature>
<feature type="compositionally biased region" description="Basic residues" evidence="2">
    <location>
        <begin position="60"/>
        <end position="71"/>
    </location>
</feature>
<keyword evidence="1" id="KW-1015">Disulfide bond</keyword>
<evidence type="ECO:0000313" key="4">
    <source>
        <dbReference type="WBParaSite" id="nRc.2.0.1.t47997-RA"/>
    </source>
</evidence>
<dbReference type="WBParaSite" id="nRc.2.0.1.t47997-RA">
    <property type="protein sequence ID" value="nRc.2.0.1.t47997-RA"/>
    <property type="gene ID" value="nRc.2.0.1.g47997"/>
</dbReference>
<dbReference type="Proteomes" id="UP000887565">
    <property type="component" value="Unplaced"/>
</dbReference>
<dbReference type="AlphaFoldDB" id="A0A915LAY0"/>
<accession>A0A915LAY0</accession>
<proteinExistence type="predicted"/>
<protein>
    <submittedName>
        <fullName evidence="4">Uncharacterized protein</fullName>
    </submittedName>
</protein>
<evidence type="ECO:0000313" key="3">
    <source>
        <dbReference type="Proteomes" id="UP000887565"/>
    </source>
</evidence>